<feature type="compositionally biased region" description="Polar residues" evidence="2">
    <location>
        <begin position="145"/>
        <end position="155"/>
    </location>
</feature>
<dbReference type="RefSeq" id="WP_260573622.1">
    <property type="nucleotide sequence ID" value="NZ_CP196316.1"/>
</dbReference>
<sequence>MNRNPSENLSENASRQFLSLASPAEVACHALLRFIEREILEKNAPEEQVRERCRVFTTLLNEGFTALSDKAGQNLADLREQCRQLEHHITRLGDECNDVNRRSAEITRNINRAFDMNIALDIASRSCNSKPSGSSSTHTSSPSGQETSQQASSAQPLPGASDADE</sequence>
<accession>A0A7D7ILD6</accession>
<evidence type="ECO:0000256" key="2">
    <source>
        <dbReference type="SAM" id="MobiDB-lite"/>
    </source>
</evidence>
<gene>
    <name evidence="3" type="ORF">HVW04_19845</name>
</gene>
<reference evidence="3 4" key="1">
    <citation type="submission" date="2020-06" db="EMBL/GenBank/DDBJ databases">
        <title>REHAB project genomes.</title>
        <authorList>
            <person name="Shaw L.P."/>
        </authorList>
    </citation>
    <scope>NUCLEOTIDE SEQUENCE [LARGE SCALE GENOMIC DNA]</scope>
    <source>
        <strain evidence="3 4">RHB07-C04</strain>
    </source>
</reference>
<name>A0A7D7ILD6_ECOLX</name>
<evidence type="ECO:0000313" key="4">
    <source>
        <dbReference type="Proteomes" id="UP000514715"/>
    </source>
</evidence>
<dbReference type="AlphaFoldDB" id="A0A7D7ILD6"/>
<feature type="region of interest" description="Disordered" evidence="2">
    <location>
        <begin position="125"/>
        <end position="165"/>
    </location>
</feature>
<protein>
    <submittedName>
        <fullName evidence="3">Uncharacterized protein</fullName>
    </submittedName>
</protein>
<dbReference type="Proteomes" id="UP000514715">
    <property type="component" value="Chromosome"/>
</dbReference>
<feature type="compositionally biased region" description="Low complexity" evidence="2">
    <location>
        <begin position="129"/>
        <end position="144"/>
    </location>
</feature>
<proteinExistence type="predicted"/>
<dbReference type="EMBL" id="CP057975">
    <property type="protein sequence ID" value="QMP46971.1"/>
    <property type="molecule type" value="Genomic_DNA"/>
</dbReference>
<evidence type="ECO:0000256" key="1">
    <source>
        <dbReference type="SAM" id="Coils"/>
    </source>
</evidence>
<evidence type="ECO:0000313" key="3">
    <source>
        <dbReference type="EMBL" id="QMP46971.1"/>
    </source>
</evidence>
<feature type="coiled-coil region" evidence="1">
    <location>
        <begin position="68"/>
        <end position="95"/>
    </location>
</feature>
<keyword evidence="1" id="KW-0175">Coiled coil</keyword>
<organism evidence="3 4">
    <name type="scientific">Escherichia coli</name>
    <dbReference type="NCBI Taxonomy" id="562"/>
    <lineage>
        <taxon>Bacteria</taxon>
        <taxon>Pseudomonadati</taxon>
        <taxon>Pseudomonadota</taxon>
        <taxon>Gammaproteobacteria</taxon>
        <taxon>Enterobacterales</taxon>
        <taxon>Enterobacteriaceae</taxon>
        <taxon>Escherichia</taxon>
    </lineage>
</organism>